<dbReference type="Proteomes" id="UP000499080">
    <property type="component" value="Unassembled WGS sequence"/>
</dbReference>
<proteinExistence type="predicted"/>
<gene>
    <name evidence="1" type="ORF">AVEN_84962_1</name>
</gene>
<reference evidence="1 2" key="1">
    <citation type="journal article" date="2019" name="Sci. Rep.">
        <title>Orb-weaving spider Araneus ventricosus genome elucidates the spidroin gene catalogue.</title>
        <authorList>
            <person name="Kono N."/>
            <person name="Nakamura H."/>
            <person name="Ohtoshi R."/>
            <person name="Moran D.A.P."/>
            <person name="Shinohara A."/>
            <person name="Yoshida Y."/>
            <person name="Fujiwara M."/>
            <person name="Mori M."/>
            <person name="Tomita M."/>
            <person name="Arakawa K."/>
        </authorList>
    </citation>
    <scope>NUCLEOTIDE SEQUENCE [LARGE SCALE GENOMIC DNA]</scope>
</reference>
<dbReference type="AlphaFoldDB" id="A0A4Y2BYM6"/>
<evidence type="ECO:0000313" key="2">
    <source>
        <dbReference type="Proteomes" id="UP000499080"/>
    </source>
</evidence>
<evidence type="ECO:0000313" key="1">
    <source>
        <dbReference type="EMBL" id="GBL97262.1"/>
    </source>
</evidence>
<sequence>MYDVTRSSVLTEQGRPQMDDGTNHLCDWLTVKCHSRGKPAHTRTRLLADRWLDHVVSKQDRSKQEAFTNPCAPTLFSLMIHLEWHNINKINHKT</sequence>
<keyword evidence="2" id="KW-1185">Reference proteome</keyword>
<comment type="caution">
    <text evidence="1">The sequence shown here is derived from an EMBL/GenBank/DDBJ whole genome shotgun (WGS) entry which is preliminary data.</text>
</comment>
<protein>
    <submittedName>
        <fullName evidence="1">Uncharacterized protein</fullName>
    </submittedName>
</protein>
<name>A0A4Y2BYM6_ARAVE</name>
<dbReference type="EMBL" id="BGPR01000128">
    <property type="protein sequence ID" value="GBL97262.1"/>
    <property type="molecule type" value="Genomic_DNA"/>
</dbReference>
<organism evidence="1 2">
    <name type="scientific">Araneus ventricosus</name>
    <name type="common">Orbweaver spider</name>
    <name type="synonym">Epeira ventricosa</name>
    <dbReference type="NCBI Taxonomy" id="182803"/>
    <lineage>
        <taxon>Eukaryota</taxon>
        <taxon>Metazoa</taxon>
        <taxon>Ecdysozoa</taxon>
        <taxon>Arthropoda</taxon>
        <taxon>Chelicerata</taxon>
        <taxon>Arachnida</taxon>
        <taxon>Araneae</taxon>
        <taxon>Araneomorphae</taxon>
        <taxon>Entelegynae</taxon>
        <taxon>Araneoidea</taxon>
        <taxon>Araneidae</taxon>
        <taxon>Araneus</taxon>
    </lineage>
</organism>
<accession>A0A4Y2BYM6</accession>